<accession>A0A5C1AAH0</accession>
<evidence type="ECO:0000313" key="4">
    <source>
        <dbReference type="Proteomes" id="UP000324974"/>
    </source>
</evidence>
<feature type="domain" description="Gfo/Idh/MocA-like oxidoreductase N-terminal" evidence="1">
    <location>
        <begin position="34"/>
        <end position="155"/>
    </location>
</feature>
<evidence type="ECO:0000259" key="1">
    <source>
        <dbReference type="Pfam" id="PF01408"/>
    </source>
</evidence>
<dbReference type="GO" id="GO:0000166">
    <property type="term" value="F:nucleotide binding"/>
    <property type="evidence" value="ECO:0007669"/>
    <property type="project" value="InterPro"/>
</dbReference>
<dbReference type="InterPro" id="IPR036291">
    <property type="entry name" value="NAD(P)-bd_dom_sf"/>
</dbReference>
<sequence>MSTGPTRRTFLGTTAAALASTSLSRAAASDKLVVGIMGCGGRGNDLAPKYASQPNVTVAYVCDPDAKRAGALADKLEKAGKPKPTVVSDLRKMLDDKAVDVMVCAAPNHWHAPSGILACSAGKHCYIEKPCSHTPQEGEWLVAAARKNKRVVQMGNQRRSWPKVQEAIQKLHDGEIGRVYFAQAWYTNNRDTIGVGQAKEPPAGLDYELWQGPSPRTAFKSNMLHYNWHWFWQWGNGELGNNGIHMLDLLRWGLGADKPIKVTSAGGRYRFKDDQQTPDTHVVSYDFPDGKTATWEGFSCNQIPRAKAIDCLFQGEKGSLTIDGSGYTIYDNKGKEVTKATGEGGDIVHIANFLAAVRGDAKANSEIAEGAASTLLCHLGNISYRVARTLHCDPKTGQILNDPDAAKFWTKDYAAGWEPKV</sequence>
<dbReference type="SUPFAM" id="SSF55347">
    <property type="entry name" value="Glyceraldehyde-3-phosphate dehydrogenase-like, C-terminal domain"/>
    <property type="match status" value="1"/>
</dbReference>
<dbReference type="KEGG" id="lrs:PX52LOC_03151"/>
<dbReference type="PANTHER" id="PTHR43818:SF5">
    <property type="entry name" value="OXIDOREDUCTASE FAMILY PROTEIN"/>
    <property type="match status" value="1"/>
</dbReference>
<dbReference type="PANTHER" id="PTHR43818">
    <property type="entry name" value="BCDNA.GH03377"/>
    <property type="match status" value="1"/>
</dbReference>
<name>A0A5C1AAH0_9BACT</name>
<keyword evidence="4" id="KW-1185">Reference proteome</keyword>
<evidence type="ECO:0000313" key="3">
    <source>
        <dbReference type="EMBL" id="QEL16211.1"/>
    </source>
</evidence>
<dbReference type="Gene3D" id="3.30.360.10">
    <property type="entry name" value="Dihydrodipicolinate Reductase, domain 2"/>
    <property type="match status" value="1"/>
</dbReference>
<keyword evidence="3" id="KW-0378">Hydrolase</keyword>
<dbReference type="Pfam" id="PF01408">
    <property type="entry name" value="GFO_IDH_MocA"/>
    <property type="match status" value="1"/>
</dbReference>
<dbReference type="Pfam" id="PF19051">
    <property type="entry name" value="GFO_IDH_MocA_C2"/>
    <property type="match status" value="1"/>
</dbReference>
<dbReference type="PROSITE" id="PS51318">
    <property type="entry name" value="TAT"/>
    <property type="match status" value="1"/>
</dbReference>
<dbReference type="GO" id="GO:0016787">
    <property type="term" value="F:hydrolase activity"/>
    <property type="evidence" value="ECO:0007669"/>
    <property type="project" value="UniProtKB-KW"/>
</dbReference>
<feature type="domain" description="Gfo/Idh/MocA-like oxidoreductase bacterial type C-terminal" evidence="2">
    <location>
        <begin position="199"/>
        <end position="417"/>
    </location>
</feature>
<dbReference type="Gene3D" id="3.40.50.720">
    <property type="entry name" value="NAD(P)-binding Rossmann-like Domain"/>
    <property type="match status" value="1"/>
</dbReference>
<organism evidence="3 4">
    <name type="scientific">Limnoglobus roseus</name>
    <dbReference type="NCBI Taxonomy" id="2598579"/>
    <lineage>
        <taxon>Bacteria</taxon>
        <taxon>Pseudomonadati</taxon>
        <taxon>Planctomycetota</taxon>
        <taxon>Planctomycetia</taxon>
        <taxon>Gemmatales</taxon>
        <taxon>Gemmataceae</taxon>
        <taxon>Limnoglobus</taxon>
    </lineage>
</organism>
<dbReference type="InterPro" id="IPR043906">
    <property type="entry name" value="Gfo/Idh/MocA_OxRdtase_bact_C"/>
</dbReference>
<dbReference type="InterPro" id="IPR050463">
    <property type="entry name" value="Gfo/Idh/MocA_oxidrdct_glycsds"/>
</dbReference>
<dbReference type="InterPro" id="IPR006311">
    <property type="entry name" value="TAT_signal"/>
</dbReference>
<dbReference type="InterPro" id="IPR000683">
    <property type="entry name" value="Gfo/Idh/MocA-like_OxRdtase_N"/>
</dbReference>
<proteinExistence type="predicted"/>
<dbReference type="SUPFAM" id="SSF51735">
    <property type="entry name" value="NAD(P)-binding Rossmann-fold domains"/>
    <property type="match status" value="1"/>
</dbReference>
<reference evidence="4" key="1">
    <citation type="submission" date="2019-08" db="EMBL/GenBank/DDBJ databases">
        <title>Limnoglobus roseus gen. nov., sp. nov., a novel freshwater planctomycete with a giant genome from the family Gemmataceae.</title>
        <authorList>
            <person name="Kulichevskaya I.S."/>
            <person name="Naumoff D.G."/>
            <person name="Miroshnikov K."/>
            <person name="Ivanova A."/>
            <person name="Philippov D.A."/>
            <person name="Hakobyan A."/>
            <person name="Rijpstra I.C."/>
            <person name="Sinninghe Damste J.S."/>
            <person name="Liesack W."/>
            <person name="Dedysh S.N."/>
        </authorList>
    </citation>
    <scope>NUCLEOTIDE SEQUENCE [LARGE SCALE GENOMIC DNA]</scope>
    <source>
        <strain evidence="4">PX52</strain>
    </source>
</reference>
<protein>
    <submittedName>
        <fullName evidence="3">Putative Rossmann-fold-type glycoside hydrolase</fullName>
    </submittedName>
</protein>
<dbReference type="OrthoDB" id="9788246at2"/>
<dbReference type="RefSeq" id="WP_149110968.1">
    <property type="nucleotide sequence ID" value="NZ_CP042425.1"/>
</dbReference>
<dbReference type="AlphaFoldDB" id="A0A5C1AAH0"/>
<evidence type="ECO:0000259" key="2">
    <source>
        <dbReference type="Pfam" id="PF19051"/>
    </source>
</evidence>
<dbReference type="Proteomes" id="UP000324974">
    <property type="component" value="Chromosome"/>
</dbReference>
<dbReference type="EMBL" id="CP042425">
    <property type="protein sequence ID" value="QEL16211.1"/>
    <property type="molecule type" value="Genomic_DNA"/>
</dbReference>
<gene>
    <name evidence="3" type="ORF">PX52LOC_03151</name>
</gene>